<dbReference type="Proteomes" id="UP000008467">
    <property type="component" value="Chromosome"/>
</dbReference>
<dbReference type="STRING" id="642492.Clole_0383"/>
<dbReference type="eggNOG" id="COG5566">
    <property type="taxonomic scope" value="Bacteria"/>
</dbReference>
<dbReference type="SUPFAM" id="SSF46689">
    <property type="entry name" value="Homeodomain-like"/>
    <property type="match status" value="1"/>
</dbReference>
<name>F2JKG8_CELLD</name>
<dbReference type="EMBL" id="CP002582">
    <property type="protein sequence ID" value="ADZ82128.1"/>
    <property type="molecule type" value="Genomic_DNA"/>
</dbReference>
<dbReference type="InterPro" id="IPR049739">
    <property type="entry name" value="YraL-like"/>
</dbReference>
<evidence type="ECO:0000313" key="2">
    <source>
        <dbReference type="Proteomes" id="UP000008467"/>
    </source>
</evidence>
<dbReference type="KEGG" id="cle:Clole_0383"/>
<reference evidence="1 2" key="1">
    <citation type="journal article" date="2011" name="J. Bacteriol.">
        <title>Complete genome sequence of the cellulose-degrading bacterium Cellulosilyticum lentocellum.</title>
        <authorList>
            <consortium name="US DOE Joint Genome Institute"/>
            <person name="Miller D.A."/>
            <person name="Suen G."/>
            <person name="Bruce D."/>
            <person name="Copeland A."/>
            <person name="Cheng J.F."/>
            <person name="Detter C."/>
            <person name="Goodwin L.A."/>
            <person name="Han C.S."/>
            <person name="Hauser L.J."/>
            <person name="Land M.L."/>
            <person name="Lapidus A."/>
            <person name="Lucas S."/>
            <person name="Meincke L."/>
            <person name="Pitluck S."/>
            <person name="Tapia R."/>
            <person name="Teshima H."/>
            <person name="Woyke T."/>
            <person name="Fox B.G."/>
            <person name="Angert E.R."/>
            <person name="Currie C.R."/>
        </authorList>
    </citation>
    <scope>NUCLEOTIDE SEQUENCE [LARGE SCALE GENOMIC DNA]</scope>
    <source>
        <strain evidence="2">ATCC 49066 / DSM 5427 / NCIMB 11756 / RHM5</strain>
    </source>
</reference>
<evidence type="ECO:0000313" key="1">
    <source>
        <dbReference type="EMBL" id="ADZ82128.1"/>
    </source>
</evidence>
<dbReference type="Gene3D" id="1.10.10.60">
    <property type="entry name" value="Homeodomain-like"/>
    <property type="match status" value="1"/>
</dbReference>
<keyword evidence="2" id="KW-1185">Reference proteome</keyword>
<dbReference type="RefSeq" id="WP_013655429.1">
    <property type="nucleotide sequence ID" value="NC_015275.1"/>
</dbReference>
<evidence type="ECO:0008006" key="3">
    <source>
        <dbReference type="Google" id="ProtNLM"/>
    </source>
</evidence>
<dbReference type="InterPro" id="IPR009057">
    <property type="entry name" value="Homeodomain-like_sf"/>
</dbReference>
<dbReference type="AlphaFoldDB" id="F2JKG8"/>
<gene>
    <name evidence="1" type="ordered locus">Clole_0383</name>
</gene>
<dbReference type="HOGENOM" id="CLU_159841_0_0_9"/>
<proteinExistence type="predicted"/>
<organism evidence="1 2">
    <name type="scientific">Cellulosilyticum lentocellum (strain ATCC 49066 / DSM 5427 / NCIMB 11756 / RHM5)</name>
    <name type="common">Clostridium lentocellum</name>
    <dbReference type="NCBI Taxonomy" id="642492"/>
    <lineage>
        <taxon>Bacteria</taxon>
        <taxon>Bacillati</taxon>
        <taxon>Bacillota</taxon>
        <taxon>Clostridia</taxon>
        <taxon>Lachnospirales</taxon>
        <taxon>Cellulosilyticaceae</taxon>
        <taxon>Cellulosilyticum</taxon>
    </lineage>
</organism>
<dbReference type="NCBIfam" id="NF040785">
    <property type="entry name" value="CD3324_fam"/>
    <property type="match status" value="1"/>
</dbReference>
<accession>F2JKG8</accession>
<protein>
    <recommendedName>
        <fullName evidence="3">Mor transcription activator domain-containing protein</fullName>
    </recommendedName>
</protein>
<sequence>MSYINANKVLPTELLEEVQKYVCGGLLYIPQKDNSRVQWGSSTDTKKMLAKRNEEICKLRKNGMSIQELMEAYHLSYDSIRRVLYKKL</sequence>